<evidence type="ECO:0000313" key="3">
    <source>
        <dbReference type="Proteomes" id="UP000762676"/>
    </source>
</evidence>
<keyword evidence="1" id="KW-0472">Membrane</keyword>
<gene>
    <name evidence="2" type="ORF">ElyMa_003148100</name>
</gene>
<organism evidence="2 3">
    <name type="scientific">Elysia marginata</name>
    <dbReference type="NCBI Taxonomy" id="1093978"/>
    <lineage>
        <taxon>Eukaryota</taxon>
        <taxon>Metazoa</taxon>
        <taxon>Spiralia</taxon>
        <taxon>Lophotrochozoa</taxon>
        <taxon>Mollusca</taxon>
        <taxon>Gastropoda</taxon>
        <taxon>Heterobranchia</taxon>
        <taxon>Euthyneura</taxon>
        <taxon>Panpulmonata</taxon>
        <taxon>Sacoglossa</taxon>
        <taxon>Placobranchoidea</taxon>
        <taxon>Plakobranchidae</taxon>
        <taxon>Elysia</taxon>
    </lineage>
</organism>
<feature type="transmembrane region" description="Helical" evidence="1">
    <location>
        <begin position="68"/>
        <end position="96"/>
    </location>
</feature>
<accession>A0AAV4IYM9</accession>
<keyword evidence="1" id="KW-0812">Transmembrane</keyword>
<dbReference type="Proteomes" id="UP000762676">
    <property type="component" value="Unassembled WGS sequence"/>
</dbReference>
<reference evidence="2 3" key="1">
    <citation type="journal article" date="2021" name="Elife">
        <title>Chloroplast acquisition without the gene transfer in kleptoplastic sea slugs, Plakobranchus ocellatus.</title>
        <authorList>
            <person name="Maeda T."/>
            <person name="Takahashi S."/>
            <person name="Yoshida T."/>
            <person name="Shimamura S."/>
            <person name="Takaki Y."/>
            <person name="Nagai Y."/>
            <person name="Toyoda A."/>
            <person name="Suzuki Y."/>
            <person name="Arimoto A."/>
            <person name="Ishii H."/>
            <person name="Satoh N."/>
            <person name="Nishiyama T."/>
            <person name="Hasebe M."/>
            <person name="Maruyama T."/>
            <person name="Minagawa J."/>
            <person name="Obokata J."/>
            <person name="Shigenobu S."/>
        </authorList>
    </citation>
    <scope>NUCLEOTIDE SEQUENCE [LARGE SCALE GENOMIC DNA]</scope>
</reference>
<name>A0AAV4IYM9_9GAST</name>
<keyword evidence="3" id="KW-1185">Reference proteome</keyword>
<keyword evidence="1" id="KW-1133">Transmembrane helix</keyword>
<sequence>MRQIIVDVNIDNLLRFYGTVVISTTMKQPSLSVECCLTFGPRNFPKHDMNAKPSQNGQTKLRFGSPRLVVVVAAAAVVVVVGIVVVAAAVVFVMIITKIIKIQQ</sequence>
<dbReference type="AlphaFoldDB" id="A0AAV4IYM9"/>
<protein>
    <submittedName>
        <fullName evidence="2">Uncharacterized protein</fullName>
    </submittedName>
</protein>
<evidence type="ECO:0000256" key="1">
    <source>
        <dbReference type="SAM" id="Phobius"/>
    </source>
</evidence>
<proteinExistence type="predicted"/>
<evidence type="ECO:0000313" key="2">
    <source>
        <dbReference type="EMBL" id="GFS13857.1"/>
    </source>
</evidence>
<dbReference type="EMBL" id="BMAT01006488">
    <property type="protein sequence ID" value="GFS13857.1"/>
    <property type="molecule type" value="Genomic_DNA"/>
</dbReference>
<comment type="caution">
    <text evidence="2">The sequence shown here is derived from an EMBL/GenBank/DDBJ whole genome shotgun (WGS) entry which is preliminary data.</text>
</comment>